<accession>I0W5M8</accession>
<dbReference type="InterPro" id="IPR012677">
    <property type="entry name" value="Nucleotide-bd_a/b_plait_sf"/>
</dbReference>
<name>I0W5M8_9FLAO</name>
<sequence>MNIFVGNLSFQTSEEQLLDVFTPFGEVSSVKVIVDGYSNRSRGFAFVEMPVSEHALTAIERLNESMLDSRVIVVNEAKPKRSNDRFSSNRSW</sequence>
<dbReference type="AlphaFoldDB" id="I0W5M8"/>
<dbReference type="SMART" id="SM00360">
    <property type="entry name" value="RRM"/>
    <property type="match status" value="1"/>
</dbReference>
<evidence type="ECO:0000313" key="4">
    <source>
        <dbReference type="Proteomes" id="UP000005938"/>
    </source>
</evidence>
<gene>
    <name evidence="3" type="ORF">W5A_13365</name>
</gene>
<dbReference type="Gene3D" id="3.30.70.330">
    <property type="match status" value="1"/>
</dbReference>
<dbReference type="RefSeq" id="WP_008241537.1">
    <property type="nucleotide sequence ID" value="NZ_AJJU01000040.1"/>
</dbReference>
<dbReference type="InterPro" id="IPR035979">
    <property type="entry name" value="RBD_domain_sf"/>
</dbReference>
<dbReference type="OrthoDB" id="9798855at2"/>
<dbReference type="PANTHER" id="PTHR48027">
    <property type="entry name" value="HETEROGENEOUS NUCLEAR RIBONUCLEOPROTEIN 87F-RELATED"/>
    <property type="match status" value="1"/>
</dbReference>
<organism evidence="3 4">
    <name type="scientific">Imtechella halotolerans K1</name>
    <dbReference type="NCBI Taxonomy" id="946077"/>
    <lineage>
        <taxon>Bacteria</taxon>
        <taxon>Pseudomonadati</taxon>
        <taxon>Bacteroidota</taxon>
        <taxon>Flavobacteriia</taxon>
        <taxon>Flavobacteriales</taxon>
        <taxon>Flavobacteriaceae</taxon>
        <taxon>Imtechella</taxon>
    </lineage>
</organism>
<dbReference type="PROSITE" id="PS50102">
    <property type="entry name" value="RRM"/>
    <property type="match status" value="1"/>
</dbReference>
<dbReference type="GO" id="GO:0003723">
    <property type="term" value="F:RNA binding"/>
    <property type="evidence" value="ECO:0007669"/>
    <property type="project" value="UniProtKB-KW"/>
</dbReference>
<comment type="caution">
    <text evidence="3">The sequence shown here is derived from an EMBL/GenBank/DDBJ whole genome shotgun (WGS) entry which is preliminary data.</text>
</comment>
<keyword evidence="4" id="KW-1185">Reference proteome</keyword>
<keyword evidence="1" id="KW-0694">RNA-binding</keyword>
<evidence type="ECO:0000313" key="3">
    <source>
        <dbReference type="EMBL" id="EID71694.1"/>
    </source>
</evidence>
<dbReference type="SUPFAM" id="SSF54928">
    <property type="entry name" value="RNA-binding domain, RBD"/>
    <property type="match status" value="1"/>
</dbReference>
<dbReference type="Pfam" id="PF00076">
    <property type="entry name" value="RRM_1"/>
    <property type="match status" value="1"/>
</dbReference>
<feature type="domain" description="RRM" evidence="2">
    <location>
        <begin position="1"/>
        <end position="79"/>
    </location>
</feature>
<dbReference type="InterPro" id="IPR052462">
    <property type="entry name" value="SLIRP/GR-RBP-like"/>
</dbReference>
<dbReference type="EMBL" id="AJJU01000040">
    <property type="protein sequence ID" value="EID71694.1"/>
    <property type="molecule type" value="Genomic_DNA"/>
</dbReference>
<dbReference type="InterPro" id="IPR000504">
    <property type="entry name" value="RRM_dom"/>
</dbReference>
<dbReference type="eggNOG" id="COG0724">
    <property type="taxonomic scope" value="Bacteria"/>
</dbReference>
<reference evidence="3 4" key="1">
    <citation type="journal article" date="2012" name="J. Bacteriol.">
        <title>Genome Sequence of the Halotolerant Bacterium Imtechella halotolerans K1T.</title>
        <authorList>
            <person name="Kumar S."/>
            <person name="Vikram S."/>
            <person name="Subramanian S."/>
            <person name="Raghava G.P."/>
            <person name="Pinnaka A.K."/>
        </authorList>
    </citation>
    <scope>NUCLEOTIDE SEQUENCE [LARGE SCALE GENOMIC DNA]</scope>
    <source>
        <strain evidence="3 4">K1</strain>
    </source>
</reference>
<protein>
    <submittedName>
        <fullName evidence="3">RNP-1 like RNA-binding protein</fullName>
    </submittedName>
</protein>
<evidence type="ECO:0000259" key="2">
    <source>
        <dbReference type="PROSITE" id="PS50102"/>
    </source>
</evidence>
<proteinExistence type="predicted"/>
<dbReference type="STRING" id="946077.W5A_13365"/>
<evidence type="ECO:0000256" key="1">
    <source>
        <dbReference type="ARBA" id="ARBA00022884"/>
    </source>
</evidence>
<dbReference type="Proteomes" id="UP000005938">
    <property type="component" value="Unassembled WGS sequence"/>
</dbReference>